<keyword evidence="2" id="KW-1185">Reference proteome</keyword>
<dbReference type="Proteomes" id="UP000464644">
    <property type="component" value="Chromosome"/>
</dbReference>
<sequence>MLLLQPVKPGKEQSQLMVFRCAQLELSMFMAQVTGAAVFMDLPVFWRQLHAATHDQPYASLLDAINGFDRSVAL</sequence>
<dbReference type="RefSeq" id="WP_152535051.1">
    <property type="nucleotide sequence ID" value="NZ_CP047265.1"/>
</dbReference>
<organism evidence="1 2">
    <name type="scientific">Pseudomonas asturiensis</name>
    <dbReference type="NCBI Taxonomy" id="1190415"/>
    <lineage>
        <taxon>Bacteria</taxon>
        <taxon>Pseudomonadati</taxon>
        <taxon>Pseudomonadota</taxon>
        <taxon>Gammaproteobacteria</taxon>
        <taxon>Pseudomonadales</taxon>
        <taxon>Pseudomonadaceae</taxon>
        <taxon>Pseudomonas</taxon>
    </lineage>
</organism>
<name>A0ABX6HFI4_9PSED</name>
<evidence type="ECO:0000313" key="2">
    <source>
        <dbReference type="Proteomes" id="UP000464644"/>
    </source>
</evidence>
<dbReference type="EMBL" id="CP047265">
    <property type="protein sequence ID" value="QHF04340.1"/>
    <property type="molecule type" value="Genomic_DNA"/>
</dbReference>
<gene>
    <name evidence="1" type="ORF">N015_18775</name>
</gene>
<accession>A0ABX6HFI4</accession>
<reference evidence="1 2" key="1">
    <citation type="journal article" date="2014" name="Genome Announc.">
        <title>Draft Genome Sequences of a Phylogenetically Diverse Suite of Pseudomonas syringae Strains from Multiple Source Populations.</title>
        <authorList>
            <person name="Baltrus D.A."/>
            <person name="Yourstone S."/>
            <person name="Lind A."/>
            <person name="Guilbaud C."/>
            <person name="Sands D.C."/>
            <person name="Jones C.D."/>
            <person name="Morris C.E."/>
            <person name="Dangl J.L."/>
        </authorList>
    </citation>
    <scope>NUCLEOTIDE SEQUENCE [LARGE SCALE GENOMIC DNA]</scope>
    <source>
        <strain evidence="1 2">CC1524</strain>
    </source>
</reference>
<proteinExistence type="predicted"/>
<evidence type="ECO:0000313" key="1">
    <source>
        <dbReference type="EMBL" id="QHF04340.1"/>
    </source>
</evidence>
<protein>
    <submittedName>
        <fullName evidence="1">Uncharacterized protein</fullName>
    </submittedName>
</protein>